<reference evidence="2 3" key="1">
    <citation type="submission" date="2018-08" db="EMBL/GenBank/DDBJ databases">
        <title>The multiple taxonomic identification of Sphingomonas gilva.</title>
        <authorList>
            <person name="Zhu D."/>
            <person name="Zheng S."/>
        </authorList>
    </citation>
    <scope>NUCLEOTIDE SEQUENCE [LARGE SCALE GENOMIC DNA]</scope>
    <source>
        <strain evidence="2 3">ZDH117</strain>
    </source>
</reference>
<dbReference type="AlphaFoldDB" id="A0A396RR44"/>
<evidence type="ECO:0000313" key="2">
    <source>
        <dbReference type="EMBL" id="RHW16753.1"/>
    </source>
</evidence>
<organism evidence="2 3">
    <name type="scientific">Sphingomonas gilva</name>
    <dbReference type="NCBI Taxonomy" id="2305907"/>
    <lineage>
        <taxon>Bacteria</taxon>
        <taxon>Pseudomonadati</taxon>
        <taxon>Pseudomonadota</taxon>
        <taxon>Alphaproteobacteria</taxon>
        <taxon>Sphingomonadales</taxon>
        <taxon>Sphingomonadaceae</taxon>
        <taxon>Sphingomonas</taxon>
    </lineage>
</organism>
<sequence length="84" mass="9008">MDNARARDARDNDDSAIIDEAERGPSAQGSAGGRLQRDVGTQDEAARAVDPDAGLTRVEKADKEQRPAPTRSDHQGAQETRHDG</sequence>
<accession>A0A396RR44</accession>
<name>A0A396RR44_9SPHN</name>
<protein>
    <submittedName>
        <fullName evidence="2">Uncharacterized protein</fullName>
    </submittedName>
</protein>
<comment type="caution">
    <text evidence="2">The sequence shown here is derived from an EMBL/GenBank/DDBJ whole genome shotgun (WGS) entry which is preliminary data.</text>
</comment>
<dbReference type="OrthoDB" id="7571508at2"/>
<gene>
    <name evidence="2" type="ORF">D1610_13565</name>
</gene>
<dbReference type="RefSeq" id="WP_118864727.1">
    <property type="nucleotide sequence ID" value="NZ_QWLV01000007.1"/>
</dbReference>
<evidence type="ECO:0000313" key="3">
    <source>
        <dbReference type="Proteomes" id="UP000266693"/>
    </source>
</evidence>
<proteinExistence type="predicted"/>
<feature type="compositionally biased region" description="Basic and acidic residues" evidence="1">
    <location>
        <begin position="57"/>
        <end position="84"/>
    </location>
</feature>
<keyword evidence="3" id="KW-1185">Reference proteome</keyword>
<feature type="region of interest" description="Disordered" evidence="1">
    <location>
        <begin position="1"/>
        <end position="84"/>
    </location>
</feature>
<feature type="compositionally biased region" description="Basic and acidic residues" evidence="1">
    <location>
        <begin position="1"/>
        <end position="13"/>
    </location>
</feature>
<dbReference type="EMBL" id="QWLV01000007">
    <property type="protein sequence ID" value="RHW16753.1"/>
    <property type="molecule type" value="Genomic_DNA"/>
</dbReference>
<evidence type="ECO:0000256" key="1">
    <source>
        <dbReference type="SAM" id="MobiDB-lite"/>
    </source>
</evidence>
<dbReference type="Proteomes" id="UP000266693">
    <property type="component" value="Unassembled WGS sequence"/>
</dbReference>